<gene>
    <name evidence="2" type="ORF">METZ01_LOCUS221984</name>
</gene>
<protein>
    <submittedName>
        <fullName evidence="2">Uncharacterized protein</fullName>
    </submittedName>
</protein>
<proteinExistence type="predicted"/>
<feature type="coiled-coil region" evidence="1">
    <location>
        <begin position="177"/>
        <end position="204"/>
    </location>
</feature>
<accession>A0A382G1M5</accession>
<name>A0A382G1M5_9ZZZZ</name>
<keyword evidence="1" id="KW-0175">Coiled coil</keyword>
<organism evidence="2">
    <name type="scientific">marine metagenome</name>
    <dbReference type="NCBI Taxonomy" id="408172"/>
    <lineage>
        <taxon>unclassified sequences</taxon>
        <taxon>metagenomes</taxon>
        <taxon>ecological metagenomes</taxon>
    </lineage>
</organism>
<feature type="non-terminal residue" evidence="2">
    <location>
        <position position="373"/>
    </location>
</feature>
<dbReference type="AlphaFoldDB" id="A0A382G1M5"/>
<evidence type="ECO:0000256" key="1">
    <source>
        <dbReference type="SAM" id="Coils"/>
    </source>
</evidence>
<reference evidence="2" key="1">
    <citation type="submission" date="2018-05" db="EMBL/GenBank/DDBJ databases">
        <authorList>
            <person name="Lanie J.A."/>
            <person name="Ng W.-L."/>
            <person name="Kazmierczak K.M."/>
            <person name="Andrzejewski T.M."/>
            <person name="Davidsen T.M."/>
            <person name="Wayne K.J."/>
            <person name="Tettelin H."/>
            <person name="Glass J.I."/>
            <person name="Rusch D."/>
            <person name="Podicherti R."/>
            <person name="Tsui H.-C.T."/>
            <person name="Winkler M.E."/>
        </authorList>
    </citation>
    <scope>NUCLEOTIDE SEQUENCE</scope>
</reference>
<sequence>MFGGVFKRKDKIITEDDEFAETKRFADVLEAILTSVQEDITKVPSLDKFLEEILERIEKVAELQKELGKEVPSFSREVERNRKSAQTVSSEFKEVSTWLIKYPFSKEGNKIREELLSMQSEYSSNQTTLENIHKQISHFLSGAASPGEEVTVWESSDAINDERMTLISSLEASPAILEAQREKLKQVSRNMEDFRKEVTDARDDLDKRLRFFTREVEKNYQAAKKMEAQFLEVSAGIETYPIFTEGDLVREQLMSQQDEYNSYKDSLKATLAHIDRFLAGKTEPVEGQTAQQTLDDIQNSQTKLETRLEAKPEVLEQQRGKLGDLIKLIAEFKDVLEDMETSIAFLDASIREEETGLMEDSLRYVSLMARIPA</sequence>
<dbReference type="EMBL" id="UINC01053064">
    <property type="protein sequence ID" value="SVB69130.1"/>
    <property type="molecule type" value="Genomic_DNA"/>
</dbReference>
<evidence type="ECO:0000313" key="2">
    <source>
        <dbReference type="EMBL" id="SVB69130.1"/>
    </source>
</evidence>